<feature type="transmembrane region" description="Helical" evidence="2">
    <location>
        <begin position="199"/>
        <end position="218"/>
    </location>
</feature>
<feature type="transmembrane region" description="Helical" evidence="2">
    <location>
        <begin position="14"/>
        <end position="37"/>
    </location>
</feature>
<keyword evidence="4" id="KW-1185">Reference proteome</keyword>
<feature type="transmembrane region" description="Helical" evidence="2">
    <location>
        <begin position="103"/>
        <end position="123"/>
    </location>
</feature>
<accession>A0A4Y9YV59</accession>
<dbReference type="AlphaFoldDB" id="A0A4Y9YV59"/>
<name>A0A4Y9YV59_9AGAM</name>
<feature type="compositionally biased region" description="Polar residues" evidence="1">
    <location>
        <begin position="350"/>
        <end position="360"/>
    </location>
</feature>
<organism evidence="3 4">
    <name type="scientific">Dentipellis fragilis</name>
    <dbReference type="NCBI Taxonomy" id="205917"/>
    <lineage>
        <taxon>Eukaryota</taxon>
        <taxon>Fungi</taxon>
        <taxon>Dikarya</taxon>
        <taxon>Basidiomycota</taxon>
        <taxon>Agaricomycotina</taxon>
        <taxon>Agaricomycetes</taxon>
        <taxon>Russulales</taxon>
        <taxon>Hericiaceae</taxon>
        <taxon>Dentipellis</taxon>
    </lineage>
</organism>
<sequence length="377" mass="40627">MCGEKYFAIQVSGLWAVSVLYGLYIAVFGGSIYVLVYRRPNTYHLGSSIALFLLTATYMATILAQILGEPVITSSSTIANGNTASPCSAGSSERLHEASTADLLIIIENVVLTSTSLIADGVLMYRCLVLWPHRLGRPIGILLGILLLAEAAIGYAIPYYNAQAYFIVRQETPANEGMLSPKWIEVLNTGNNLSTANTIFGLAVNAIATILIASRIWYMAHQLENMMGRASGVRIESGLLISTTQLVTTCTTLIDSTVLYGQEIFEITQMLVVIAPTLIILRVGMGKGFDSVVETEHQHHASQGLRETQIRSIRFAEHRTTITNGSHLASLGAIVPATELDPEEDAHSADYSSGYSNTLGQAEGTKAEKVEVGLNVA</sequence>
<keyword evidence="2" id="KW-1133">Transmembrane helix</keyword>
<reference evidence="3 4" key="1">
    <citation type="submission" date="2019-02" db="EMBL/GenBank/DDBJ databases">
        <title>Genome sequencing of the rare red list fungi Dentipellis fragilis.</title>
        <authorList>
            <person name="Buettner E."/>
            <person name="Kellner H."/>
        </authorList>
    </citation>
    <scope>NUCLEOTIDE SEQUENCE [LARGE SCALE GENOMIC DNA]</scope>
    <source>
        <strain evidence="3 4">DSM 105465</strain>
    </source>
</reference>
<comment type="caution">
    <text evidence="3">The sequence shown here is derived from an EMBL/GenBank/DDBJ whole genome shotgun (WGS) entry which is preliminary data.</text>
</comment>
<dbReference type="EMBL" id="SEOQ01000324">
    <property type="protein sequence ID" value="TFY65620.1"/>
    <property type="molecule type" value="Genomic_DNA"/>
</dbReference>
<evidence type="ECO:0000256" key="1">
    <source>
        <dbReference type="SAM" id="MobiDB-lite"/>
    </source>
</evidence>
<gene>
    <name evidence="3" type="ORF">EVG20_g5469</name>
</gene>
<feature type="transmembrane region" description="Helical" evidence="2">
    <location>
        <begin position="135"/>
        <end position="157"/>
    </location>
</feature>
<evidence type="ECO:0000313" key="4">
    <source>
        <dbReference type="Proteomes" id="UP000298327"/>
    </source>
</evidence>
<feature type="transmembrane region" description="Helical" evidence="2">
    <location>
        <begin position="49"/>
        <end position="67"/>
    </location>
</feature>
<dbReference type="Proteomes" id="UP000298327">
    <property type="component" value="Unassembled WGS sequence"/>
</dbReference>
<keyword evidence="2" id="KW-0472">Membrane</keyword>
<evidence type="ECO:0000313" key="3">
    <source>
        <dbReference type="EMBL" id="TFY65620.1"/>
    </source>
</evidence>
<feature type="region of interest" description="Disordered" evidence="1">
    <location>
        <begin position="343"/>
        <end position="362"/>
    </location>
</feature>
<proteinExistence type="predicted"/>
<keyword evidence="2" id="KW-0812">Transmembrane</keyword>
<evidence type="ECO:0000256" key="2">
    <source>
        <dbReference type="SAM" id="Phobius"/>
    </source>
</evidence>
<protein>
    <submittedName>
        <fullName evidence="3">Uncharacterized protein</fullName>
    </submittedName>
</protein>